<dbReference type="AlphaFoldDB" id="A0A6A4VE25"/>
<feature type="region of interest" description="Disordered" evidence="1">
    <location>
        <begin position="1"/>
        <end position="91"/>
    </location>
</feature>
<dbReference type="Proteomes" id="UP000440578">
    <property type="component" value="Unassembled WGS sequence"/>
</dbReference>
<gene>
    <name evidence="2" type="ORF">FJT64_012948</name>
</gene>
<organism evidence="2 3">
    <name type="scientific">Amphibalanus amphitrite</name>
    <name type="common">Striped barnacle</name>
    <name type="synonym">Balanus amphitrite</name>
    <dbReference type="NCBI Taxonomy" id="1232801"/>
    <lineage>
        <taxon>Eukaryota</taxon>
        <taxon>Metazoa</taxon>
        <taxon>Ecdysozoa</taxon>
        <taxon>Arthropoda</taxon>
        <taxon>Crustacea</taxon>
        <taxon>Multicrustacea</taxon>
        <taxon>Cirripedia</taxon>
        <taxon>Thoracica</taxon>
        <taxon>Thoracicalcarea</taxon>
        <taxon>Balanomorpha</taxon>
        <taxon>Balanoidea</taxon>
        <taxon>Balanidae</taxon>
        <taxon>Amphibalaninae</taxon>
        <taxon>Amphibalanus</taxon>
    </lineage>
</organism>
<evidence type="ECO:0000256" key="1">
    <source>
        <dbReference type="SAM" id="MobiDB-lite"/>
    </source>
</evidence>
<feature type="compositionally biased region" description="Low complexity" evidence="1">
    <location>
        <begin position="37"/>
        <end position="49"/>
    </location>
</feature>
<proteinExistence type="predicted"/>
<sequence>MVPLASLQDRAAAVADAGHPGPRQLDGAGRRGGAAGAGHAAPPARAGCRAGRRGTVRGPRRGGRAPCHRDSRPVPAVPGAGSGPGRRAARQSAALLLAPAVGQRSEPLAGGRAAELQVVVRLVVGPRRRLEPDILRPDVGRRP</sequence>
<accession>A0A6A4VE25</accession>
<name>A0A6A4VE25_AMPAM</name>
<feature type="compositionally biased region" description="Basic residues" evidence="1">
    <location>
        <begin position="50"/>
        <end position="63"/>
    </location>
</feature>
<keyword evidence="3" id="KW-1185">Reference proteome</keyword>
<evidence type="ECO:0000313" key="3">
    <source>
        <dbReference type="Proteomes" id="UP000440578"/>
    </source>
</evidence>
<protein>
    <submittedName>
        <fullName evidence="2">Uncharacterized protein</fullName>
    </submittedName>
</protein>
<evidence type="ECO:0000313" key="2">
    <source>
        <dbReference type="EMBL" id="KAF0288648.1"/>
    </source>
</evidence>
<dbReference type="EMBL" id="VIIS01002087">
    <property type="protein sequence ID" value="KAF0288648.1"/>
    <property type="molecule type" value="Genomic_DNA"/>
</dbReference>
<comment type="caution">
    <text evidence="2">The sequence shown here is derived from an EMBL/GenBank/DDBJ whole genome shotgun (WGS) entry which is preliminary data.</text>
</comment>
<reference evidence="2 3" key="1">
    <citation type="submission" date="2019-07" db="EMBL/GenBank/DDBJ databases">
        <title>Draft genome assembly of a fouling barnacle, Amphibalanus amphitrite (Darwin, 1854): The first reference genome for Thecostraca.</title>
        <authorList>
            <person name="Kim W."/>
        </authorList>
    </citation>
    <scope>NUCLEOTIDE SEQUENCE [LARGE SCALE GENOMIC DNA]</scope>
    <source>
        <strain evidence="2">SNU_AA5</strain>
        <tissue evidence="2">Soma without cirri and trophi</tissue>
    </source>
</reference>